<keyword evidence="3" id="KW-0808">Transferase</keyword>
<dbReference type="InterPro" id="IPR054708">
    <property type="entry name" value="MTPAP-like_central"/>
</dbReference>
<evidence type="ECO:0000256" key="5">
    <source>
        <dbReference type="ARBA" id="ARBA00022842"/>
    </source>
</evidence>
<proteinExistence type="predicted"/>
<keyword evidence="5" id="KW-0460">Magnesium</keyword>
<dbReference type="GeneID" id="105366859"/>
<keyword evidence="4" id="KW-0479">Metal-binding</keyword>
<evidence type="ECO:0000256" key="3">
    <source>
        <dbReference type="ARBA" id="ARBA00022679"/>
    </source>
</evidence>
<dbReference type="CDD" id="cd00590">
    <property type="entry name" value="RRM_SF"/>
    <property type="match status" value="1"/>
</dbReference>
<reference evidence="10" key="1">
    <citation type="submission" date="2025-08" db="UniProtKB">
        <authorList>
            <consortium name="RefSeq"/>
        </authorList>
    </citation>
    <scope>IDENTIFICATION</scope>
</reference>
<protein>
    <submittedName>
        <fullName evidence="10">Poly(A) RNA polymerase, mitochondrial</fullName>
    </submittedName>
</protein>
<dbReference type="GO" id="GO:0031123">
    <property type="term" value="P:RNA 3'-end processing"/>
    <property type="evidence" value="ECO:0007669"/>
    <property type="project" value="TreeGrafter"/>
</dbReference>
<organism evidence="9 10">
    <name type="scientific">Ceratosolen solmsi marchali</name>
    <dbReference type="NCBI Taxonomy" id="326594"/>
    <lineage>
        <taxon>Eukaryota</taxon>
        <taxon>Metazoa</taxon>
        <taxon>Ecdysozoa</taxon>
        <taxon>Arthropoda</taxon>
        <taxon>Hexapoda</taxon>
        <taxon>Insecta</taxon>
        <taxon>Pterygota</taxon>
        <taxon>Neoptera</taxon>
        <taxon>Endopterygota</taxon>
        <taxon>Hymenoptera</taxon>
        <taxon>Apocrita</taxon>
        <taxon>Proctotrupomorpha</taxon>
        <taxon>Chalcidoidea</taxon>
        <taxon>Agaonidae</taxon>
        <taxon>Agaoninae</taxon>
        <taxon>Ceratosolen</taxon>
    </lineage>
</organism>
<evidence type="ECO:0000313" key="10">
    <source>
        <dbReference type="RefSeq" id="XP_011503747.1"/>
    </source>
</evidence>
<evidence type="ECO:0000259" key="7">
    <source>
        <dbReference type="Pfam" id="PF17797"/>
    </source>
</evidence>
<dbReference type="Gene3D" id="1.10.1410.10">
    <property type="match status" value="1"/>
</dbReference>
<evidence type="ECO:0000256" key="1">
    <source>
        <dbReference type="ARBA" id="ARBA00001936"/>
    </source>
</evidence>
<feature type="domain" description="PAP-associated" evidence="6">
    <location>
        <begin position="411"/>
        <end position="443"/>
    </location>
</feature>
<dbReference type="Proteomes" id="UP000695007">
    <property type="component" value="Unplaced"/>
</dbReference>
<evidence type="ECO:0000256" key="4">
    <source>
        <dbReference type="ARBA" id="ARBA00022723"/>
    </source>
</evidence>
<dbReference type="Gene3D" id="3.30.460.10">
    <property type="entry name" value="Beta Polymerase, domain 2"/>
    <property type="match status" value="1"/>
</dbReference>
<comment type="cofactor">
    <cofactor evidence="1">
        <name>Mn(2+)</name>
        <dbReference type="ChEBI" id="CHEBI:29035"/>
    </cofactor>
</comment>
<feature type="domain" description="Poly(A) RNA polymerase mitochondrial-like central palm" evidence="8">
    <location>
        <begin position="162"/>
        <end position="316"/>
    </location>
</feature>
<evidence type="ECO:0000259" key="6">
    <source>
        <dbReference type="Pfam" id="PF03828"/>
    </source>
</evidence>
<dbReference type="Pfam" id="PF03828">
    <property type="entry name" value="PAP_assoc"/>
    <property type="match status" value="1"/>
</dbReference>
<dbReference type="SUPFAM" id="SSF81301">
    <property type="entry name" value="Nucleotidyltransferase"/>
    <property type="match status" value="1"/>
</dbReference>
<keyword evidence="9" id="KW-1185">Reference proteome</keyword>
<dbReference type="GO" id="GO:0003676">
    <property type="term" value="F:nucleic acid binding"/>
    <property type="evidence" value="ECO:0007669"/>
    <property type="project" value="InterPro"/>
</dbReference>
<dbReference type="CDD" id="cd05402">
    <property type="entry name" value="NT_PAP_TUTase"/>
    <property type="match status" value="1"/>
</dbReference>
<dbReference type="InterPro" id="IPR035979">
    <property type="entry name" value="RBD_domain_sf"/>
</dbReference>
<dbReference type="Pfam" id="PF17797">
    <property type="entry name" value="RL"/>
    <property type="match status" value="1"/>
</dbReference>
<dbReference type="SUPFAM" id="SSF54928">
    <property type="entry name" value="RNA-binding domain, RBD"/>
    <property type="match status" value="1"/>
</dbReference>
<dbReference type="InterPro" id="IPR012677">
    <property type="entry name" value="Nucleotide-bd_a/b_plait_sf"/>
</dbReference>
<evidence type="ECO:0000256" key="2">
    <source>
        <dbReference type="ARBA" id="ARBA00001946"/>
    </source>
</evidence>
<feature type="domain" description="RL" evidence="7">
    <location>
        <begin position="33"/>
        <end position="99"/>
    </location>
</feature>
<comment type="cofactor">
    <cofactor evidence="2">
        <name>Mg(2+)</name>
        <dbReference type="ChEBI" id="CHEBI:18420"/>
    </cofactor>
</comment>
<evidence type="ECO:0000259" key="8">
    <source>
        <dbReference type="Pfam" id="PF22600"/>
    </source>
</evidence>
<evidence type="ECO:0000313" key="9">
    <source>
        <dbReference type="Proteomes" id="UP000695007"/>
    </source>
</evidence>
<dbReference type="PANTHER" id="PTHR12271:SF133">
    <property type="entry name" value="POLY(A) RNA POLYMERASE, MITOCHONDRIAL"/>
    <property type="match status" value="1"/>
</dbReference>
<gene>
    <name evidence="10" type="primary">LOC105366859</name>
</gene>
<dbReference type="PANTHER" id="PTHR12271">
    <property type="entry name" value="POLY A POLYMERASE CID PAP -RELATED"/>
    <property type="match status" value="1"/>
</dbReference>
<dbReference type="Pfam" id="PF22600">
    <property type="entry name" value="MTPAP-like_central"/>
    <property type="match status" value="1"/>
</dbReference>
<dbReference type="KEGG" id="csol:105366859"/>
<name>A0AAJ7E110_9HYME</name>
<dbReference type="CTD" id="55149"/>
<accession>A0AAJ7E110</accession>
<dbReference type="AlphaFoldDB" id="A0AAJ7E110"/>
<dbReference type="InterPro" id="IPR043519">
    <property type="entry name" value="NT_sf"/>
</dbReference>
<sequence length="526" mass="61998">MAIFHKYLYNINFLHTDLTTKETKESKYIMYDDLIEHRRLQAQRSVLIEIQSYRSCNDVHKYCSRYGKIKNIFYYSNSRLLRHFAFIEFEHQEHIDKILSISTHINYEQIIPVHSSNLWYRNLNKSINNTIFKESKTQFCKYTCKILQDGDIIKILKDISTISEQILSLYEATKLNDIGVRLRFYTAYQIERSFHGLFPNIAILPFGSTVNGFGKQNCDLDLSLHFEKEKIEKMNSNLVFHTKYFSITDKHRVQNVMEIIAGIMNICIPGIFNIRKILQARVPIIKFDHKLTEIECDLSMTNTSAYYMSELLYMYGEMDWRVRPLIFTIKAWAKNCSLTKDTAGPWITNFSLSLLVLFFFQQLKILPPLDLLQSCANTNDIRLVDSHIDCTFLRDITKIPQYTLETKEESLEKLLLNFFNYYSTFDFETKAISLRKGKPILKPEQCALYICNPLEINLNVSKNVKIEEKHRIQYEMRNAVWTMENQSKLKNLGLINLIFNRKEAVTVKFKESINIKKIFETDNSIV</sequence>
<dbReference type="RefSeq" id="XP_011503747.1">
    <property type="nucleotide sequence ID" value="XM_011505445.1"/>
</dbReference>
<dbReference type="InterPro" id="IPR041252">
    <property type="entry name" value="RL"/>
</dbReference>
<dbReference type="SUPFAM" id="SSF81631">
    <property type="entry name" value="PAP/OAS1 substrate-binding domain"/>
    <property type="match status" value="1"/>
</dbReference>
<dbReference type="InterPro" id="IPR002058">
    <property type="entry name" value="PAP_assoc"/>
</dbReference>
<dbReference type="GO" id="GO:0046872">
    <property type="term" value="F:metal ion binding"/>
    <property type="evidence" value="ECO:0007669"/>
    <property type="project" value="UniProtKB-KW"/>
</dbReference>
<dbReference type="Gene3D" id="3.30.70.330">
    <property type="match status" value="1"/>
</dbReference>
<dbReference type="GO" id="GO:1990817">
    <property type="term" value="F:poly(A) RNA polymerase activity"/>
    <property type="evidence" value="ECO:0007669"/>
    <property type="project" value="UniProtKB-ARBA"/>
</dbReference>